<dbReference type="CDD" id="cd07341">
    <property type="entry name" value="M56_BlaR1_MecR1_like"/>
    <property type="match status" value="1"/>
</dbReference>
<keyword evidence="5" id="KW-1185">Reference proteome</keyword>
<dbReference type="Pfam" id="PF05569">
    <property type="entry name" value="Peptidase_M56"/>
    <property type="match status" value="1"/>
</dbReference>
<keyword evidence="1" id="KW-1133">Transmembrane helix</keyword>
<gene>
    <name evidence="4" type="ORF">HZI73_19080</name>
</gene>
<name>A0A8J8SI97_9FIRM</name>
<dbReference type="Proteomes" id="UP000683246">
    <property type="component" value="Chromosome"/>
</dbReference>
<dbReference type="KEGG" id="vpy:HZI73_19080"/>
<feature type="domain" description="DUF4830" evidence="3">
    <location>
        <begin position="538"/>
        <end position="635"/>
    </location>
</feature>
<dbReference type="PANTHER" id="PTHR34978:SF3">
    <property type="entry name" value="SLR0241 PROTEIN"/>
    <property type="match status" value="1"/>
</dbReference>
<feature type="transmembrane region" description="Helical" evidence="1">
    <location>
        <begin position="7"/>
        <end position="25"/>
    </location>
</feature>
<feature type="transmembrane region" description="Helical" evidence="1">
    <location>
        <begin position="242"/>
        <end position="264"/>
    </location>
</feature>
<dbReference type="InterPro" id="IPR008756">
    <property type="entry name" value="Peptidase_M56"/>
</dbReference>
<reference evidence="4" key="1">
    <citation type="submission" date="2020-07" db="EMBL/GenBank/DDBJ databases">
        <title>Vallitalea pronyensis genome.</title>
        <authorList>
            <person name="Postec A."/>
        </authorList>
    </citation>
    <scope>NUCLEOTIDE SEQUENCE</scope>
    <source>
        <strain evidence="4">FatNI3</strain>
    </source>
</reference>
<dbReference type="Pfam" id="PF16112">
    <property type="entry name" value="DUF4830"/>
    <property type="match status" value="1"/>
</dbReference>
<evidence type="ECO:0000256" key="1">
    <source>
        <dbReference type="SAM" id="Phobius"/>
    </source>
</evidence>
<keyword evidence="1" id="KW-0812">Transmembrane</keyword>
<proteinExistence type="predicted"/>
<dbReference type="InterPro" id="IPR052173">
    <property type="entry name" value="Beta-lactam_resp_regulator"/>
</dbReference>
<dbReference type="AlphaFoldDB" id="A0A8J8SI97"/>
<keyword evidence="1" id="KW-0472">Membrane</keyword>
<feature type="domain" description="Peptidase M56" evidence="2">
    <location>
        <begin position="8"/>
        <end position="325"/>
    </location>
</feature>
<evidence type="ECO:0000313" key="5">
    <source>
        <dbReference type="Proteomes" id="UP000683246"/>
    </source>
</evidence>
<dbReference type="RefSeq" id="WP_212694962.1">
    <property type="nucleotide sequence ID" value="NZ_CP058649.1"/>
</dbReference>
<feature type="transmembrane region" description="Helical" evidence="1">
    <location>
        <begin position="335"/>
        <end position="353"/>
    </location>
</feature>
<protein>
    <submittedName>
        <fullName evidence="4">DUF4830 domain-containing protein</fullName>
    </submittedName>
</protein>
<dbReference type="PANTHER" id="PTHR34978">
    <property type="entry name" value="POSSIBLE SENSOR-TRANSDUCER PROTEIN BLAR"/>
    <property type="match status" value="1"/>
</dbReference>
<evidence type="ECO:0000259" key="3">
    <source>
        <dbReference type="Pfam" id="PF16112"/>
    </source>
</evidence>
<organism evidence="4 5">
    <name type="scientific">Vallitalea pronyensis</name>
    <dbReference type="NCBI Taxonomy" id="1348613"/>
    <lineage>
        <taxon>Bacteria</taxon>
        <taxon>Bacillati</taxon>
        <taxon>Bacillota</taxon>
        <taxon>Clostridia</taxon>
        <taxon>Lachnospirales</taxon>
        <taxon>Vallitaleaceae</taxon>
        <taxon>Vallitalea</taxon>
    </lineage>
</organism>
<dbReference type="EMBL" id="CP058649">
    <property type="protein sequence ID" value="QUI24268.1"/>
    <property type="molecule type" value="Genomic_DNA"/>
</dbReference>
<sequence length="799" mass="91200">MSGVYDILLKTTIISSGMIVVILAIKRIMANKLSLRWHYTIWFLLVIRLMLPISVPSSLSIYNLLGTYERSSTIQEPVTYEMDSSLITEDKVSPNALITRDTQPQSENPNMGGKDQKHHIEKPRWEIHQIDVKAISVILWLVGLILIGSITLLHNCHIRYKIARSVPIEEHNMMTVLEACKEKLGITKKVHMKWVTGISSPAITGMLSPTILLPISYRENLPDGLEIIILHELLHYKRRDVILLRLLTILQVIYWFNPLVWIAFYKMRQEMEMCCDESVLKIIGIQHKAAYGKLILNLIERNVSAPLSLPALLGGHKAMKARLSQLMKHHKRTKYTIGLGIVIICLVMVFFMTDKQDTTKQEEGNTIATSHSEDGEINENQDLTINSLEEDKTVADIGGTDGPTVMFTGEKIKDVRLDEADVQELQILTNGEHYKTITDLETINRLARNLIFEIGIRSDMAAKEFLDTISLAHGRNQPITLIIDKIYNQKVDKIIVKMESGDLSANYTLANNNVMVSNIIDIPMDTFDYHLPKDVKALVDKYSLNVGYYLLNTKLILPESFDYYVGDNPIPLYWAYKNELIKDINMDITDYLGKEIELIWYTLDDMPEVKTSKYYLRPNRLTILRYDGKIIGAYIGSNVSQRACYSLKGSTLEQMTKMAFNPWVDQFVVMTEETNALAKLTPKEVVEAYYAALEKKDFKKANQLVTISTLFDIGSYIGDYKLHGFFHQNMESLSLIRINETNVSTNGIYRFDIDLDVQYKENRLGEWTISSQNVKKEQKQVGYKVDAIVGAFDIATPNE</sequence>
<feature type="transmembrane region" description="Helical" evidence="1">
    <location>
        <begin position="194"/>
        <end position="215"/>
    </location>
</feature>
<feature type="transmembrane region" description="Helical" evidence="1">
    <location>
        <begin position="134"/>
        <end position="154"/>
    </location>
</feature>
<accession>A0A8J8SI97</accession>
<evidence type="ECO:0000259" key="2">
    <source>
        <dbReference type="Pfam" id="PF05569"/>
    </source>
</evidence>
<dbReference type="InterPro" id="IPR032257">
    <property type="entry name" value="DUF4830"/>
</dbReference>
<feature type="transmembrane region" description="Helical" evidence="1">
    <location>
        <begin position="37"/>
        <end position="55"/>
    </location>
</feature>
<evidence type="ECO:0000313" key="4">
    <source>
        <dbReference type="EMBL" id="QUI24268.1"/>
    </source>
</evidence>